<organism evidence="1 2">
    <name type="scientific">Halogeometricum borinquense</name>
    <dbReference type="NCBI Taxonomy" id="60847"/>
    <lineage>
        <taxon>Archaea</taxon>
        <taxon>Methanobacteriati</taxon>
        <taxon>Methanobacteriota</taxon>
        <taxon>Stenosarchaea group</taxon>
        <taxon>Halobacteria</taxon>
        <taxon>Halobacteriales</taxon>
        <taxon>Haloferacaceae</taxon>
        <taxon>Halogeometricum</taxon>
    </lineage>
</organism>
<dbReference type="EMBL" id="CP048739">
    <property type="protein sequence ID" value="QIB73160.1"/>
    <property type="molecule type" value="Genomic_DNA"/>
</dbReference>
<evidence type="ECO:0000313" key="2">
    <source>
        <dbReference type="Proteomes" id="UP000465846"/>
    </source>
</evidence>
<reference evidence="1 2" key="1">
    <citation type="submission" date="2020-02" db="EMBL/GenBank/DDBJ databases">
        <title>Whole genome sequence of Halogeometricum borinquense strain wsp4.</title>
        <authorList>
            <person name="Verma D.K."/>
            <person name="Gopal K."/>
            <person name="Prasad E.S."/>
        </authorList>
    </citation>
    <scope>NUCLEOTIDE SEQUENCE [LARGE SCALE GENOMIC DNA]</scope>
    <source>
        <strain evidence="2">wsp4</strain>
    </source>
</reference>
<protein>
    <submittedName>
        <fullName evidence="1">Uncharacterized protein</fullName>
    </submittedName>
</protein>
<dbReference type="RefSeq" id="WP_163485286.1">
    <property type="nucleotide sequence ID" value="NZ_CP048739.1"/>
</dbReference>
<accession>A0A6C0UDC8</accession>
<sequence length="191" mass="20782">MSFVSLQLTPLDSLISFGLYILFIAVVSMVLIFAITGGIGLLGAVLSVPFLYVFPDVRRYLILASGGQPEAEISPWCMAFRPQYLLLAILFGVGYGITFLFLFEPIRTSDFMRPIIGPVPLIAGIPAAFVLLATPVVYAIHRRSSAWTPETSKWSVLLQWAVFLTAVVTLGTAIPALAVRFQSALPLFSAL</sequence>
<dbReference type="GeneID" id="44078134"/>
<proteinExistence type="predicted"/>
<evidence type="ECO:0000313" key="1">
    <source>
        <dbReference type="EMBL" id="QIB73160.1"/>
    </source>
</evidence>
<dbReference type="Proteomes" id="UP000465846">
    <property type="component" value="Chromosome"/>
</dbReference>
<name>A0A6C0UDC8_9EURY</name>
<dbReference type="AlphaFoldDB" id="A0A6C0UDC8"/>
<gene>
    <name evidence="1" type="ORF">G3I44_01995</name>
</gene>